<feature type="domain" description="DUF4183" evidence="4">
    <location>
        <begin position="255"/>
        <end position="318"/>
    </location>
</feature>
<comment type="caution">
    <text evidence="6">The sequence shown here is derived from an EMBL/GenBank/DDBJ whole genome shotgun (WGS) entry which is preliminary data.</text>
</comment>
<protein>
    <recommendedName>
        <fullName evidence="8">DUF4183 domain-containing protein</fullName>
    </recommendedName>
</protein>
<proteinExistence type="predicted"/>
<dbReference type="Proteomes" id="UP000663802">
    <property type="component" value="Unassembled WGS sequence"/>
</dbReference>
<evidence type="ECO:0000259" key="4">
    <source>
        <dbReference type="Pfam" id="PF13799"/>
    </source>
</evidence>
<dbReference type="InterPro" id="IPR025237">
    <property type="entry name" value="DUF4183"/>
</dbReference>
<organism evidence="6 7">
    <name type="scientific">Clostridium zeae</name>
    <dbReference type="NCBI Taxonomy" id="2759022"/>
    <lineage>
        <taxon>Bacteria</taxon>
        <taxon>Bacillati</taxon>
        <taxon>Bacillota</taxon>
        <taxon>Clostridia</taxon>
        <taxon>Eubacteriales</taxon>
        <taxon>Clostridiaceae</taxon>
        <taxon>Clostridium</taxon>
    </lineage>
</organism>
<dbReference type="Gene3D" id="2.60.120.970">
    <property type="match status" value="1"/>
</dbReference>
<evidence type="ECO:0000256" key="3">
    <source>
        <dbReference type="ARBA" id="ARBA00022729"/>
    </source>
</evidence>
<sequence length="326" mass="34748">MPVIEQIPTGDTFITNSHPDTNFGNIGALLVGKSIYTKHIYRSLLIFNTPQITVGDILTNAYLRLYVYRKDGLRIQKVNIYRVTDSFSADTVTYDTQPRISKTSISYYVSNDSLNNYIDIDVTELVIGWINGNFINYGLELISEDIFSGLLGFYSNEFSISTLAPKLIVNYISSSAGGITGATGATGATGVTGPTGATGFTGVTGVTGPTGTTGATGVTGPTGPLPQITIIPSANRYYYIAESDLSSPDPIIIPANSFKDDSGNPISSFSGLGPNSYTNLFINGILQIGQIYSITSNALTLNTEGTTIYEGTPIIVEIIQFSSLVS</sequence>
<evidence type="ECO:0000313" key="6">
    <source>
        <dbReference type="EMBL" id="GFZ30840.1"/>
    </source>
</evidence>
<dbReference type="Pfam" id="PF13799">
    <property type="entry name" value="DUF4183"/>
    <property type="match status" value="1"/>
</dbReference>
<reference evidence="6 7" key="1">
    <citation type="journal article" date="2021" name="Int. J. Syst. Evol. Microbiol.">
        <title>Clostridium zeae sp. nov., isolated from corn silage.</title>
        <authorList>
            <person name="Kobayashi H."/>
            <person name="Tanizawa Y."/>
            <person name="Yagura M."/>
            <person name="Sakamoto M."/>
            <person name="Ohkuma M."/>
            <person name="Tohno M."/>
        </authorList>
    </citation>
    <scope>NUCLEOTIDE SEQUENCE [LARGE SCALE GENOMIC DNA]</scope>
    <source>
        <strain evidence="6 7">CSC2</strain>
    </source>
</reference>
<dbReference type="RefSeq" id="WP_206868905.1">
    <property type="nucleotide sequence ID" value="NZ_BMBA01000001.1"/>
</dbReference>
<comment type="subcellular location">
    <subcellularLocation>
        <location evidence="1">Secreted</location>
    </subcellularLocation>
</comment>
<name>A0ABQ1E7Z5_9CLOT</name>
<evidence type="ECO:0000259" key="5">
    <source>
        <dbReference type="Pfam" id="PF24517"/>
    </source>
</evidence>
<dbReference type="Pfam" id="PF24517">
    <property type="entry name" value="CBM96"/>
    <property type="match status" value="1"/>
</dbReference>
<evidence type="ECO:0008006" key="8">
    <source>
        <dbReference type="Google" id="ProtNLM"/>
    </source>
</evidence>
<dbReference type="NCBIfam" id="NF033679">
    <property type="entry name" value="DNRLRE_dom"/>
    <property type="match status" value="1"/>
</dbReference>
<evidence type="ECO:0000256" key="2">
    <source>
        <dbReference type="ARBA" id="ARBA00022525"/>
    </source>
</evidence>
<keyword evidence="2" id="KW-0964">Secreted</keyword>
<keyword evidence="3" id="KW-0732">Signal</keyword>
<dbReference type="InterPro" id="IPR055372">
    <property type="entry name" value="CBM96"/>
</dbReference>
<keyword evidence="7" id="KW-1185">Reference proteome</keyword>
<gene>
    <name evidence="6" type="ORF">CSC2_13660</name>
</gene>
<evidence type="ECO:0000313" key="7">
    <source>
        <dbReference type="Proteomes" id="UP000663802"/>
    </source>
</evidence>
<evidence type="ECO:0000256" key="1">
    <source>
        <dbReference type="ARBA" id="ARBA00004613"/>
    </source>
</evidence>
<dbReference type="EMBL" id="BMBA01000001">
    <property type="protein sequence ID" value="GFZ30840.1"/>
    <property type="molecule type" value="Genomic_DNA"/>
</dbReference>
<feature type="domain" description="Carbohydrate-binding module family 96" evidence="5">
    <location>
        <begin position="6"/>
        <end position="169"/>
    </location>
</feature>
<accession>A0ABQ1E7Z5</accession>